<reference evidence="1 2" key="1">
    <citation type="submission" date="2018-04" db="EMBL/GenBank/DDBJ databases">
        <title>Genomic Encyclopedia of Archaeal and Bacterial Type Strains, Phase II (KMG-II): from individual species to whole genera.</title>
        <authorList>
            <person name="Goeker M."/>
        </authorList>
    </citation>
    <scope>NUCLEOTIDE SEQUENCE [LARGE SCALE GENOMIC DNA]</scope>
    <source>
        <strain evidence="1 2">DSM 22902</strain>
    </source>
</reference>
<comment type="caution">
    <text evidence="1">The sequence shown here is derived from an EMBL/GenBank/DDBJ whole genome shotgun (WGS) entry which is preliminary data.</text>
</comment>
<dbReference type="AlphaFoldDB" id="A0A2T5XXI1"/>
<organism evidence="1 2">
    <name type="scientific">Capnocytophaga leadbetteri</name>
    <dbReference type="NCBI Taxonomy" id="327575"/>
    <lineage>
        <taxon>Bacteria</taxon>
        <taxon>Pseudomonadati</taxon>
        <taxon>Bacteroidota</taxon>
        <taxon>Flavobacteriia</taxon>
        <taxon>Flavobacteriales</taxon>
        <taxon>Flavobacteriaceae</taxon>
        <taxon>Capnocytophaga</taxon>
    </lineage>
</organism>
<dbReference type="RefSeq" id="WP_146162911.1">
    <property type="nucleotide sequence ID" value="NZ_QBKG01000002.1"/>
</dbReference>
<accession>A0A2T5XXI1</accession>
<dbReference type="Proteomes" id="UP000243985">
    <property type="component" value="Unassembled WGS sequence"/>
</dbReference>
<protein>
    <submittedName>
        <fullName evidence="1">Uncharacterized protein</fullName>
    </submittedName>
</protein>
<evidence type="ECO:0000313" key="1">
    <source>
        <dbReference type="EMBL" id="PTX08163.1"/>
    </source>
</evidence>
<dbReference type="EMBL" id="QBKG01000002">
    <property type="protein sequence ID" value="PTX08163.1"/>
    <property type="molecule type" value="Genomic_DNA"/>
</dbReference>
<proteinExistence type="predicted"/>
<sequence>MTIEKLRDILRKDIPTNIDKFQVIKEITILVASNQIVGQEFVLRLLAKRTEFKGFDSMIDTLVRQVGRSFSLFR</sequence>
<name>A0A2T5XXI1_9FLAO</name>
<evidence type="ECO:0000313" key="2">
    <source>
        <dbReference type="Proteomes" id="UP000243985"/>
    </source>
</evidence>
<dbReference type="GeneID" id="84580175"/>
<gene>
    <name evidence="1" type="ORF">C8P65_102205</name>
</gene>